<sequence>MVPISHHHTDTLQRVPDLCADVTELHGGLLEAAVRGDPLDAYLFAAGLVQVCEDRLNGTPWLLSRAAQQFNGAGAGTMLRLVLNGTVTAAGVRPDIRRLRSWLSVAQRLTDALADVLTAQPPDGGTGQSALTGRVRELLERLSAEVPAPAAALLNGSVLRPPSCFRSFDQHPRDVLELVARFAHQYSDRSRPLLVIGLRTSGSYLGPLAAAALRAEGYPRVGVCTTRPAGGSSRADTARVRSAMREGALALLIDDPPGTGDSLATVARDLLRAGFPTERIVLLLAVFHDWPPVPGALAGHPAVVLPPSEWYIRERMSKEGLQRILAALLPDHHVLDLSADEPGLPSRWSHLDVPLTAQVRTDRGERELHLVARGAGMGYFGRHTLAAAEALDGLVPRVHGFHDGVLLMERQPAEPDRSSHPTPTQLVPPADVVRYVVGRRERLPLNRDRSPLLTGCHPVWEVGARLFADRCGRLSAPLRPLLIDPLLRDLLCTSSPSLVDGHMAFGHWWPGPEGWTKYDFHEGYFSHLDLAAYDAAYDLAGAAQALPAHVDQLLAEYERLAGTRVPAARWCVYQVVLGWNAEHLACSGNGAGIDETAARRALSGAVQQYLAGLYLGDLKDVTPAAATVPPSEAWCALDVDGVLESDLLFGVAAPSPTGMLALRGLRAHGYRVLLATGRSVPEVRDRCRAYGLPGGVAEYGAAAYETERDRFTPLVEGPDRAPLAGLLSGLPSVTLDPQYRWSLRAYRGRGEHRTALDARTVREVTSRPEAAGFAAVQGEAQTDFVPTGVSKATGLTALLELLRAPPGTRPVLAVGDSATDIPLLHRARYGCAPGNAAPAVRAAGLPVLRRPYQAGLADAVGQLLGHSPGCCPHCSVPALSPADSALTALLALSEAGRVGMPVRLARLARARVLVAGSRSARRDDPTFASPDPGGAGGPRQRRSR</sequence>
<evidence type="ECO:0000256" key="1">
    <source>
        <dbReference type="SAM" id="MobiDB-lite"/>
    </source>
</evidence>
<evidence type="ECO:0000259" key="2">
    <source>
        <dbReference type="PROSITE" id="PS50206"/>
    </source>
</evidence>
<dbReference type="Pfam" id="PF08282">
    <property type="entry name" value="Hydrolase_3"/>
    <property type="match status" value="1"/>
</dbReference>
<accession>A0ABP5YW14</accession>
<dbReference type="InterPro" id="IPR001763">
    <property type="entry name" value="Rhodanese-like_dom"/>
</dbReference>
<name>A0ABP5YW14_STRLO</name>
<proteinExistence type="predicted"/>
<evidence type="ECO:0000313" key="4">
    <source>
        <dbReference type="Proteomes" id="UP001501777"/>
    </source>
</evidence>
<dbReference type="Gene3D" id="3.40.50.1000">
    <property type="entry name" value="HAD superfamily/HAD-like"/>
    <property type="match status" value="1"/>
</dbReference>
<reference evidence="4" key="1">
    <citation type="journal article" date="2019" name="Int. J. Syst. Evol. Microbiol.">
        <title>The Global Catalogue of Microorganisms (GCM) 10K type strain sequencing project: providing services to taxonomists for standard genome sequencing and annotation.</title>
        <authorList>
            <consortium name="The Broad Institute Genomics Platform"/>
            <consortium name="The Broad Institute Genome Sequencing Center for Infectious Disease"/>
            <person name="Wu L."/>
            <person name="Ma J."/>
        </authorList>
    </citation>
    <scope>NUCLEOTIDE SEQUENCE [LARGE SCALE GENOMIC DNA]</scope>
    <source>
        <strain evidence="4">JCM 4395</strain>
    </source>
</reference>
<dbReference type="Proteomes" id="UP001501777">
    <property type="component" value="Unassembled WGS sequence"/>
</dbReference>
<dbReference type="PROSITE" id="PS50206">
    <property type="entry name" value="RHODANESE_3"/>
    <property type="match status" value="1"/>
</dbReference>
<dbReference type="EMBL" id="BAAASG010000007">
    <property type="protein sequence ID" value="GAA2487721.1"/>
    <property type="molecule type" value="Genomic_DNA"/>
</dbReference>
<dbReference type="InterPro" id="IPR029057">
    <property type="entry name" value="PRTase-like"/>
</dbReference>
<feature type="region of interest" description="Disordered" evidence="1">
    <location>
        <begin position="918"/>
        <end position="944"/>
    </location>
</feature>
<dbReference type="InterPro" id="IPR023214">
    <property type="entry name" value="HAD_sf"/>
</dbReference>
<dbReference type="PANTHER" id="PTHR10000">
    <property type="entry name" value="PHOSPHOSERINE PHOSPHATASE"/>
    <property type="match status" value="1"/>
</dbReference>
<evidence type="ECO:0000313" key="3">
    <source>
        <dbReference type="EMBL" id="GAA2487721.1"/>
    </source>
</evidence>
<keyword evidence="4" id="KW-1185">Reference proteome</keyword>
<dbReference type="PANTHER" id="PTHR10000:SF8">
    <property type="entry name" value="HAD SUPERFAMILY HYDROLASE-LIKE, TYPE 3"/>
    <property type="match status" value="1"/>
</dbReference>
<protein>
    <recommendedName>
        <fullName evidence="2">Rhodanese domain-containing protein</fullName>
    </recommendedName>
</protein>
<gene>
    <name evidence="3" type="ORF">GCM10010276_27760</name>
</gene>
<dbReference type="SUPFAM" id="SSF53271">
    <property type="entry name" value="PRTase-like"/>
    <property type="match status" value="1"/>
</dbReference>
<dbReference type="SUPFAM" id="SSF56784">
    <property type="entry name" value="HAD-like"/>
    <property type="match status" value="1"/>
</dbReference>
<dbReference type="InterPro" id="IPR036412">
    <property type="entry name" value="HAD-like_sf"/>
</dbReference>
<dbReference type="Gene3D" id="3.90.1070.10">
    <property type="match status" value="1"/>
</dbReference>
<comment type="caution">
    <text evidence="3">The sequence shown here is derived from an EMBL/GenBank/DDBJ whole genome shotgun (WGS) entry which is preliminary data.</text>
</comment>
<feature type="domain" description="Rhodanese" evidence="2">
    <location>
        <begin position="661"/>
        <end position="708"/>
    </location>
</feature>
<organism evidence="3 4">
    <name type="scientific">Streptomyces longisporus</name>
    <dbReference type="NCBI Taxonomy" id="1948"/>
    <lineage>
        <taxon>Bacteria</taxon>
        <taxon>Bacillati</taxon>
        <taxon>Actinomycetota</taxon>
        <taxon>Actinomycetes</taxon>
        <taxon>Kitasatosporales</taxon>
        <taxon>Streptomycetaceae</taxon>
        <taxon>Streptomyces</taxon>
    </lineage>
</organism>